<evidence type="ECO:0000256" key="2">
    <source>
        <dbReference type="ARBA" id="ARBA00023180"/>
    </source>
</evidence>
<evidence type="ECO:0000259" key="4">
    <source>
        <dbReference type="Pfam" id="PF17736"/>
    </source>
</evidence>
<reference evidence="5 6" key="1">
    <citation type="journal article" date="2024" name="G3 (Bethesda)">
        <title>A hybrid genome assembly of the endangered aye-aye (Daubentonia madagascariensis).</title>
        <authorList>
            <person name="Versoza C.J."/>
            <person name="Pfeifer S.P."/>
        </authorList>
    </citation>
    <scope>NUCLEOTIDE SEQUENCE [LARGE SCALE GENOMIC DNA]</scope>
    <source>
        <strain evidence="5">6821</strain>
    </source>
</reference>
<keyword evidence="6" id="KW-1185">Reference proteome</keyword>
<sequence>PVTAPVLNITVVQTETERHITLHCISVNGSLPINYTFFDKKVTISPAISKNGREPAEFNLTRKNTGEEEEYTCEARNRLPKHAKYSQPVTMTSTGGDGCPFCLQLLLPGLLLMLMVIILILAFWILPKYKARKAMRHNVPKDCGDTPVEVGIYENISKNQADEESVPDVESRHYISTAQDGAGDSQGIHYATPMFQEVAPTKQEACNDCKTECVYSELVS</sequence>
<evidence type="ECO:0000256" key="3">
    <source>
        <dbReference type="SAM" id="Phobius"/>
    </source>
</evidence>
<dbReference type="InterPro" id="IPR040878">
    <property type="entry name" value="IL-40-like_Ig"/>
</dbReference>
<dbReference type="EMBL" id="JBFSEQ010000011">
    <property type="protein sequence ID" value="KAL2764790.1"/>
    <property type="molecule type" value="Genomic_DNA"/>
</dbReference>
<protein>
    <submittedName>
        <fullName evidence="5">Allergin-1 isoform Allergin-1L</fullName>
    </submittedName>
</protein>
<name>A0ABD2DEC0_DAUMA</name>
<comment type="caution">
    <text evidence="5">The sequence shown here is derived from an EMBL/GenBank/DDBJ whole genome shotgun (WGS) entry which is preliminary data.</text>
</comment>
<keyword evidence="3" id="KW-1133">Transmembrane helix</keyword>
<keyword evidence="2" id="KW-0325">Glycoprotein</keyword>
<dbReference type="Proteomes" id="UP001610411">
    <property type="component" value="Unassembled WGS sequence"/>
</dbReference>
<gene>
    <name evidence="5" type="ORF">WCI35_026548</name>
</gene>
<evidence type="ECO:0000313" key="6">
    <source>
        <dbReference type="Proteomes" id="UP001610411"/>
    </source>
</evidence>
<feature type="non-terminal residue" evidence="5">
    <location>
        <position position="1"/>
    </location>
</feature>
<evidence type="ECO:0000256" key="1">
    <source>
        <dbReference type="ARBA" id="ARBA00022729"/>
    </source>
</evidence>
<feature type="domain" description="IL-40-like Ig" evidence="4">
    <location>
        <begin position="8"/>
        <end position="83"/>
    </location>
</feature>
<keyword evidence="1" id="KW-0732">Signal</keyword>
<dbReference type="InterPro" id="IPR013783">
    <property type="entry name" value="Ig-like_fold"/>
</dbReference>
<dbReference type="InterPro" id="IPR036179">
    <property type="entry name" value="Ig-like_dom_sf"/>
</dbReference>
<evidence type="ECO:0000313" key="5">
    <source>
        <dbReference type="EMBL" id="KAL2764788.1"/>
    </source>
</evidence>
<dbReference type="AlphaFoldDB" id="A0ABD2DEC0"/>
<feature type="transmembrane region" description="Helical" evidence="3">
    <location>
        <begin position="105"/>
        <end position="126"/>
    </location>
</feature>
<dbReference type="SUPFAM" id="SSF48726">
    <property type="entry name" value="Immunoglobulin"/>
    <property type="match status" value="1"/>
</dbReference>
<dbReference type="Gene3D" id="2.60.40.10">
    <property type="entry name" value="Immunoglobulins"/>
    <property type="match status" value="1"/>
</dbReference>
<dbReference type="Pfam" id="PF17736">
    <property type="entry name" value="Ig_C17orf99"/>
    <property type="match status" value="1"/>
</dbReference>
<proteinExistence type="predicted"/>
<dbReference type="EMBL" id="JBFSEQ010000011">
    <property type="protein sequence ID" value="KAL2764788.1"/>
    <property type="molecule type" value="Genomic_DNA"/>
</dbReference>
<accession>A0ABD2DEC0</accession>
<keyword evidence="3" id="KW-0812">Transmembrane</keyword>
<keyword evidence="3" id="KW-0472">Membrane</keyword>
<organism evidence="5 6">
    <name type="scientific">Daubentonia madagascariensis</name>
    <name type="common">Aye-aye</name>
    <name type="synonym">Sciurus madagascariensis</name>
    <dbReference type="NCBI Taxonomy" id="31869"/>
    <lineage>
        <taxon>Eukaryota</taxon>
        <taxon>Metazoa</taxon>
        <taxon>Chordata</taxon>
        <taxon>Craniata</taxon>
        <taxon>Vertebrata</taxon>
        <taxon>Euteleostomi</taxon>
        <taxon>Mammalia</taxon>
        <taxon>Eutheria</taxon>
        <taxon>Euarchontoglires</taxon>
        <taxon>Primates</taxon>
        <taxon>Strepsirrhini</taxon>
        <taxon>Chiromyiformes</taxon>
        <taxon>Daubentoniidae</taxon>
        <taxon>Daubentonia</taxon>
    </lineage>
</organism>